<sequence>MDTFSDGELTDNSEEDFCGTRSVLAGGCGFEGYNTPTTTFLPITTTKIDDESAAQQQTLFHNNNSINIIETTEEDNERARARARARRDLTDEEFSFKFCKQEKAKPRLPEVGLLQGSGLGSSSPISHHVVHVEEHKDEDCDCMYAAASGMYQAQYMQQQNSF</sequence>
<name>A0A7S3KFK2_EUPCR</name>
<protein>
    <submittedName>
        <fullName evidence="1">Uncharacterized protein</fullName>
    </submittedName>
</protein>
<organism evidence="1">
    <name type="scientific">Euplotes crassus</name>
    <dbReference type="NCBI Taxonomy" id="5936"/>
    <lineage>
        <taxon>Eukaryota</taxon>
        <taxon>Sar</taxon>
        <taxon>Alveolata</taxon>
        <taxon>Ciliophora</taxon>
        <taxon>Intramacronucleata</taxon>
        <taxon>Spirotrichea</taxon>
        <taxon>Hypotrichia</taxon>
        <taxon>Euplotida</taxon>
        <taxon>Euplotidae</taxon>
        <taxon>Moneuplotes</taxon>
    </lineage>
</organism>
<evidence type="ECO:0000313" key="1">
    <source>
        <dbReference type="EMBL" id="CAE0382891.1"/>
    </source>
</evidence>
<proteinExistence type="predicted"/>
<reference evidence="1" key="1">
    <citation type="submission" date="2021-01" db="EMBL/GenBank/DDBJ databases">
        <authorList>
            <person name="Corre E."/>
            <person name="Pelletier E."/>
            <person name="Niang G."/>
            <person name="Scheremetjew M."/>
            <person name="Finn R."/>
            <person name="Kale V."/>
            <person name="Holt S."/>
            <person name="Cochrane G."/>
            <person name="Meng A."/>
            <person name="Brown T."/>
            <person name="Cohen L."/>
        </authorList>
    </citation>
    <scope>NUCLEOTIDE SEQUENCE</scope>
    <source>
        <strain evidence="1">CT5</strain>
    </source>
</reference>
<gene>
    <name evidence="1" type="ORF">ECRA1380_LOCUS7853</name>
</gene>
<dbReference type="EMBL" id="HBIK01016724">
    <property type="protein sequence ID" value="CAE0382891.1"/>
    <property type="molecule type" value="Transcribed_RNA"/>
</dbReference>
<dbReference type="AlphaFoldDB" id="A0A7S3KFK2"/>
<accession>A0A7S3KFK2</accession>